<dbReference type="Proteomes" id="UP001148184">
    <property type="component" value="Unassembled WGS sequence"/>
</dbReference>
<accession>A0ABT5PEW2</accession>
<proteinExistence type="predicted"/>
<evidence type="ECO:0000313" key="2">
    <source>
        <dbReference type="Proteomes" id="UP001148184"/>
    </source>
</evidence>
<gene>
    <name evidence="1" type="ORF">M5G17_22660</name>
</gene>
<reference evidence="1 2" key="1">
    <citation type="submission" date="2022-05" db="EMBL/GenBank/DDBJ databases">
        <title>Novel Pseudomonas spp. Isolated from a Rainbow Trout Aquaculture Facility.</title>
        <authorList>
            <person name="Testerman T."/>
            <person name="Graf J."/>
        </authorList>
    </citation>
    <scope>NUCLEOTIDE SEQUENCE [LARGE SCALE GENOMIC DNA]</scope>
    <source>
        <strain evidence="1 2">ID1025</strain>
    </source>
</reference>
<keyword evidence="2" id="KW-1185">Reference proteome</keyword>
<protein>
    <submittedName>
        <fullName evidence="1">Uncharacterized protein</fullName>
    </submittedName>
</protein>
<comment type="caution">
    <text evidence="1">The sequence shown here is derived from an EMBL/GenBank/DDBJ whole genome shotgun (WGS) entry which is preliminary data.</text>
</comment>
<dbReference type="RefSeq" id="WP_273895131.1">
    <property type="nucleotide sequence ID" value="NZ_JAMDGZ010000053.1"/>
</dbReference>
<sequence>VRSIPRAMKLYQITYDLRKKRDYQSLYERIKAYGTWCRPLESTWIVATTQTAAQVRDNLKAVMDADDGLLVTRLKGDAAWYGLAAEQAKWLQNQYQRCEV</sequence>
<dbReference type="EMBL" id="JAMDGZ010000053">
    <property type="protein sequence ID" value="MDD1016489.1"/>
    <property type="molecule type" value="Genomic_DNA"/>
</dbReference>
<organism evidence="1 2">
    <name type="scientific">Pseudomonas rubra</name>
    <dbReference type="NCBI Taxonomy" id="2942627"/>
    <lineage>
        <taxon>Bacteria</taxon>
        <taxon>Pseudomonadati</taxon>
        <taxon>Pseudomonadota</taxon>
        <taxon>Gammaproteobacteria</taxon>
        <taxon>Pseudomonadales</taxon>
        <taxon>Pseudomonadaceae</taxon>
        <taxon>Pseudomonas</taxon>
    </lineage>
</organism>
<feature type="non-terminal residue" evidence="1">
    <location>
        <position position="1"/>
    </location>
</feature>
<name>A0ABT5PEW2_9PSED</name>
<evidence type="ECO:0000313" key="1">
    <source>
        <dbReference type="EMBL" id="MDD1016489.1"/>
    </source>
</evidence>